<feature type="transmembrane region" description="Helical" evidence="2">
    <location>
        <begin position="399"/>
        <end position="417"/>
    </location>
</feature>
<dbReference type="AlphaFoldDB" id="A0A977KXH0"/>
<feature type="transmembrane region" description="Helical" evidence="2">
    <location>
        <begin position="471"/>
        <end position="491"/>
    </location>
</feature>
<feature type="transmembrane region" description="Helical" evidence="2">
    <location>
        <begin position="511"/>
        <end position="532"/>
    </location>
</feature>
<feature type="coiled-coil region" evidence="1">
    <location>
        <begin position="72"/>
        <end position="127"/>
    </location>
</feature>
<keyword evidence="2" id="KW-1133">Transmembrane helix</keyword>
<sequence>MTDLNSPINSLTQEIETKFQAIKAAKESELAPKLNLAKTSTDNLQGRIQGKVDDPELNSAIAKTTKVLVIDKTIVKEEIEALKRENEALASALPDKLQQLNLPESDLSELKTAIQGWLNKINKILEELGSILDFNQTTDFILVDIKDKLTQLSPILESEGTLETLFREIKAEVKKVIEEPGLADFSKKIDDLVTEQKLIDLILELNLRIDKLIQDTRTNTPVSPSKLDLDIEMQSELGALIKELNLRIDKLIQDTRLKVTTLLPELDREVQSELGALIKLVGMAQVELEKTQVQKVQIQKAQVQEDPSNVKHDIWKQITQFIYPDKKESNSNRVAQVKAIVEYLEIAIDSLTGKPNLLLAQKLRYASKTRLRKIKGVSWADPRNYADDFFHGIKTPTKVLLGVISAFPINWFIIYGMHINWPILVNFTSPVQDVLKALPLPEVPRANQAYNQEKVFIPIISSSQNKNQDTLNFMIALLMTGTLGGGLSILIRIKDFDSPSAQKYEDDFLPFFIGLIKPILGAGFAFFIFLLLNSSISPISLKDKGTSDYYYGLLALAFIGGFSERFVPDLITQTTNNLTANDSNKPSVQGLPGTGLTIDPPTALLNYGKTQLFTLSNASLSGDDYDITLSPVIGTYIKNLTPAFVYVAPTTKGDGVTQSTVTIIVKTKTNPIQSAIATVTLI</sequence>
<evidence type="ECO:0000256" key="2">
    <source>
        <dbReference type="SAM" id="Phobius"/>
    </source>
</evidence>
<keyword evidence="1" id="KW-0175">Coiled coil</keyword>
<organism evidence="3">
    <name type="scientific">Woronichinia naegeliana WA131</name>
    <dbReference type="NCBI Taxonomy" id="2824559"/>
    <lineage>
        <taxon>Bacteria</taxon>
        <taxon>Bacillati</taxon>
        <taxon>Cyanobacteriota</taxon>
        <taxon>Cyanophyceae</taxon>
        <taxon>Synechococcales</taxon>
        <taxon>Coelosphaeriaceae</taxon>
        <taxon>Woronichinia</taxon>
    </lineage>
</organism>
<keyword evidence="2" id="KW-0812">Transmembrane</keyword>
<proteinExistence type="predicted"/>
<reference evidence="3" key="1">
    <citation type="submission" date="2021-04" db="EMBL/GenBank/DDBJ databases">
        <title>Genome sequence of Woronichinia naegeliana from Washington state freshwater lake bloom.</title>
        <authorList>
            <person name="Dreher T.W."/>
        </authorList>
    </citation>
    <scope>NUCLEOTIDE SEQUENCE</scope>
    <source>
        <strain evidence="3">WA131</strain>
    </source>
</reference>
<dbReference type="EMBL" id="CP073041">
    <property type="protein sequence ID" value="UXE60756.1"/>
    <property type="molecule type" value="Genomic_DNA"/>
</dbReference>
<accession>A0A977KXH0</accession>
<protein>
    <submittedName>
        <fullName evidence="3">Uncharacterized protein</fullName>
    </submittedName>
</protein>
<keyword evidence="2" id="KW-0472">Membrane</keyword>
<gene>
    <name evidence="3" type="ORF">KA717_35590</name>
</gene>
<dbReference type="Proteomes" id="UP001065613">
    <property type="component" value="Chromosome"/>
</dbReference>
<dbReference type="KEGG" id="wna:KA717_35590"/>
<name>A0A977KXH0_9CYAN</name>
<evidence type="ECO:0000256" key="1">
    <source>
        <dbReference type="SAM" id="Coils"/>
    </source>
</evidence>
<evidence type="ECO:0000313" key="3">
    <source>
        <dbReference type="EMBL" id="UXE60756.1"/>
    </source>
</evidence>